<dbReference type="FunFam" id="3.40.50.300:FF:000221">
    <property type="entry name" value="Multidrug ABC transporter ATP-binding protein"/>
    <property type="match status" value="1"/>
</dbReference>
<dbReference type="Pfam" id="PF00005">
    <property type="entry name" value="ABC_tran"/>
    <property type="match status" value="1"/>
</dbReference>
<feature type="transmembrane region" description="Helical" evidence="9">
    <location>
        <begin position="279"/>
        <end position="299"/>
    </location>
</feature>
<dbReference type="SUPFAM" id="SSF90123">
    <property type="entry name" value="ABC transporter transmembrane region"/>
    <property type="match status" value="1"/>
</dbReference>
<evidence type="ECO:0000256" key="4">
    <source>
        <dbReference type="ARBA" id="ARBA00022692"/>
    </source>
</evidence>
<dbReference type="CDD" id="cd18548">
    <property type="entry name" value="ABC_6TM_Tm287_like"/>
    <property type="match status" value="1"/>
</dbReference>
<dbReference type="AlphaFoldDB" id="A0A1S8TKP0"/>
<feature type="transmembrane region" description="Helical" evidence="9">
    <location>
        <begin position="159"/>
        <end position="178"/>
    </location>
</feature>
<dbReference type="PROSITE" id="PS50929">
    <property type="entry name" value="ABC_TM1F"/>
    <property type="match status" value="1"/>
</dbReference>
<evidence type="ECO:0000259" key="10">
    <source>
        <dbReference type="PROSITE" id="PS50893"/>
    </source>
</evidence>
<dbReference type="PROSITE" id="PS50893">
    <property type="entry name" value="ABC_TRANSPORTER_2"/>
    <property type="match status" value="1"/>
</dbReference>
<dbReference type="InterPro" id="IPR027417">
    <property type="entry name" value="P-loop_NTPase"/>
</dbReference>
<proteinExistence type="predicted"/>
<evidence type="ECO:0000256" key="1">
    <source>
        <dbReference type="ARBA" id="ARBA00004651"/>
    </source>
</evidence>
<organism evidence="12 13">
    <name type="scientific">Clostridium puniceum</name>
    <dbReference type="NCBI Taxonomy" id="29367"/>
    <lineage>
        <taxon>Bacteria</taxon>
        <taxon>Bacillati</taxon>
        <taxon>Bacillota</taxon>
        <taxon>Clostridia</taxon>
        <taxon>Eubacteriales</taxon>
        <taxon>Clostridiaceae</taxon>
        <taxon>Clostridium</taxon>
    </lineage>
</organism>
<dbReference type="InterPro" id="IPR017871">
    <property type="entry name" value="ABC_transporter-like_CS"/>
</dbReference>
<dbReference type="InterPro" id="IPR036640">
    <property type="entry name" value="ABC1_TM_sf"/>
</dbReference>
<dbReference type="GO" id="GO:0016887">
    <property type="term" value="F:ATP hydrolysis activity"/>
    <property type="evidence" value="ECO:0007669"/>
    <property type="project" value="InterPro"/>
</dbReference>
<dbReference type="OrthoDB" id="9762778at2"/>
<sequence>MIKKLISYAAEFKKDTILTPVYVALEVVMETIIPLLMAVIIDEGVNKKDMKTVTVVGVAMLAVAFLSLAFGVLGGKHAAKSSTGFARNVRKGMYYNIQNFSFSNIDKYSTAGLITRLTTDVTNVQNAFQMIIRMFVRAPFMLVSATAMCIYINAKLSLIFIGAIIFLGVILYFIMTRVHPYFVEVFKKYDDLNASVQENLTSIRTVKAYVREEHETSKFYKASEVLYKFFIRAEKLIIINAPAMQFTVYSCILLLSWLGAKMIVSNSMTTGELMSLFTYTTNILMSLMILSMIFVMVIMSKSSAERINEVLNEKSDLTNCENPVYEVKDGSITFKDVNFSYSKNLENSVLQNVDIKINSGETIGIIGGTGSAKSTLVQLIPRLYDATKGSIEVGGVDVRNYDIETLRDEVSMVLQKNVLFSGTIKENLRWGNKEATDEELIFACRQAQAEEFIENLPDKYDTHIEQGGTNVSGGQKQRLCIARALLKKPKILILDDSTSAVDTKTDSLIRRAFKETIPDTTKIIIAQRISSVEEADRIIVLNDGKIDGFGTHDELLKTNDIYAEVYESQVKGADNNESK</sequence>
<dbReference type="InterPro" id="IPR039421">
    <property type="entry name" value="Type_1_exporter"/>
</dbReference>
<dbReference type="InterPro" id="IPR003439">
    <property type="entry name" value="ABC_transporter-like_ATP-bd"/>
</dbReference>
<dbReference type="PROSITE" id="PS00211">
    <property type="entry name" value="ABC_TRANSPORTER_1"/>
    <property type="match status" value="1"/>
</dbReference>
<comment type="subcellular location">
    <subcellularLocation>
        <location evidence="1">Cell membrane</location>
        <topology evidence="1">Multi-pass membrane protein</topology>
    </subcellularLocation>
</comment>
<dbReference type="STRING" id="29367.CLPUN_20310"/>
<dbReference type="PANTHER" id="PTHR43394:SF1">
    <property type="entry name" value="ATP-BINDING CASSETTE SUB-FAMILY B MEMBER 10, MITOCHONDRIAL"/>
    <property type="match status" value="1"/>
</dbReference>
<feature type="transmembrane region" description="Helical" evidence="9">
    <location>
        <begin position="21"/>
        <end position="41"/>
    </location>
</feature>
<comment type="caution">
    <text evidence="12">The sequence shown here is derived from an EMBL/GenBank/DDBJ whole genome shotgun (WGS) entry which is preliminary data.</text>
</comment>
<feature type="transmembrane region" description="Helical" evidence="9">
    <location>
        <begin position="134"/>
        <end position="153"/>
    </location>
</feature>
<dbReference type="SMART" id="SM00382">
    <property type="entry name" value="AAA"/>
    <property type="match status" value="1"/>
</dbReference>
<dbReference type="InterPro" id="IPR003593">
    <property type="entry name" value="AAA+_ATPase"/>
</dbReference>
<dbReference type="SUPFAM" id="SSF52540">
    <property type="entry name" value="P-loop containing nucleoside triphosphate hydrolases"/>
    <property type="match status" value="1"/>
</dbReference>
<dbReference type="Proteomes" id="UP000190890">
    <property type="component" value="Unassembled WGS sequence"/>
</dbReference>
<feature type="transmembrane region" description="Helical" evidence="9">
    <location>
        <begin position="53"/>
        <end position="73"/>
    </location>
</feature>
<dbReference type="GO" id="GO:0015421">
    <property type="term" value="F:ABC-type oligopeptide transporter activity"/>
    <property type="evidence" value="ECO:0007669"/>
    <property type="project" value="TreeGrafter"/>
</dbReference>
<dbReference type="RefSeq" id="WP_077847178.1">
    <property type="nucleotide sequence ID" value="NZ_LZZM01000132.1"/>
</dbReference>
<evidence type="ECO:0000256" key="7">
    <source>
        <dbReference type="ARBA" id="ARBA00022989"/>
    </source>
</evidence>
<feature type="domain" description="ABC transmembrane type-1" evidence="11">
    <location>
        <begin position="17"/>
        <end position="299"/>
    </location>
</feature>
<keyword evidence="8 9" id="KW-0472">Membrane</keyword>
<dbReference type="EMBL" id="LZZM01000132">
    <property type="protein sequence ID" value="OOM78172.1"/>
    <property type="molecule type" value="Genomic_DNA"/>
</dbReference>
<evidence type="ECO:0000256" key="6">
    <source>
        <dbReference type="ARBA" id="ARBA00022840"/>
    </source>
</evidence>
<keyword evidence="5" id="KW-0547">Nucleotide-binding</keyword>
<feature type="transmembrane region" description="Helical" evidence="9">
    <location>
        <begin position="236"/>
        <end position="259"/>
    </location>
</feature>
<dbReference type="Gene3D" id="3.40.50.300">
    <property type="entry name" value="P-loop containing nucleotide triphosphate hydrolases"/>
    <property type="match status" value="1"/>
</dbReference>
<evidence type="ECO:0000256" key="9">
    <source>
        <dbReference type="SAM" id="Phobius"/>
    </source>
</evidence>
<name>A0A1S8TKP0_9CLOT</name>
<gene>
    <name evidence="12" type="ORF">CLPUN_20310</name>
</gene>
<evidence type="ECO:0000256" key="8">
    <source>
        <dbReference type="ARBA" id="ARBA00023136"/>
    </source>
</evidence>
<dbReference type="GO" id="GO:0005524">
    <property type="term" value="F:ATP binding"/>
    <property type="evidence" value="ECO:0007669"/>
    <property type="project" value="UniProtKB-KW"/>
</dbReference>
<dbReference type="Gene3D" id="1.20.1560.10">
    <property type="entry name" value="ABC transporter type 1, transmembrane domain"/>
    <property type="match status" value="1"/>
</dbReference>
<keyword evidence="4 9" id="KW-0812">Transmembrane</keyword>
<evidence type="ECO:0000259" key="11">
    <source>
        <dbReference type="PROSITE" id="PS50929"/>
    </source>
</evidence>
<evidence type="ECO:0000313" key="13">
    <source>
        <dbReference type="Proteomes" id="UP000190890"/>
    </source>
</evidence>
<reference evidence="12 13" key="1">
    <citation type="submission" date="2016-05" db="EMBL/GenBank/DDBJ databases">
        <title>Microbial solvent formation.</title>
        <authorList>
            <person name="Poehlein A."/>
            <person name="Montoya Solano J.D."/>
            <person name="Flitsch S."/>
            <person name="Krabben P."/>
            <person name="Duerre P."/>
            <person name="Daniel R."/>
        </authorList>
    </citation>
    <scope>NUCLEOTIDE SEQUENCE [LARGE SCALE GENOMIC DNA]</scope>
    <source>
        <strain evidence="12 13">DSM 2619</strain>
    </source>
</reference>
<keyword evidence="3" id="KW-1003">Cell membrane</keyword>
<keyword evidence="13" id="KW-1185">Reference proteome</keyword>
<dbReference type="InterPro" id="IPR011527">
    <property type="entry name" value="ABC1_TM_dom"/>
</dbReference>
<dbReference type="PANTHER" id="PTHR43394">
    <property type="entry name" value="ATP-DEPENDENT PERMEASE MDL1, MITOCHONDRIAL"/>
    <property type="match status" value="1"/>
</dbReference>
<keyword evidence="7 9" id="KW-1133">Transmembrane helix</keyword>
<evidence type="ECO:0000313" key="12">
    <source>
        <dbReference type="EMBL" id="OOM78172.1"/>
    </source>
</evidence>
<evidence type="ECO:0000256" key="5">
    <source>
        <dbReference type="ARBA" id="ARBA00022741"/>
    </source>
</evidence>
<accession>A0A1S8TKP0</accession>
<keyword evidence="2" id="KW-0813">Transport</keyword>
<keyword evidence="6 12" id="KW-0067">ATP-binding</keyword>
<evidence type="ECO:0000256" key="2">
    <source>
        <dbReference type="ARBA" id="ARBA00022448"/>
    </source>
</evidence>
<dbReference type="Pfam" id="PF00664">
    <property type="entry name" value="ABC_membrane"/>
    <property type="match status" value="1"/>
</dbReference>
<feature type="domain" description="ABC transporter" evidence="10">
    <location>
        <begin position="332"/>
        <end position="568"/>
    </location>
</feature>
<dbReference type="GO" id="GO:0005886">
    <property type="term" value="C:plasma membrane"/>
    <property type="evidence" value="ECO:0007669"/>
    <property type="project" value="UniProtKB-SubCell"/>
</dbReference>
<evidence type="ECO:0000256" key="3">
    <source>
        <dbReference type="ARBA" id="ARBA00022475"/>
    </source>
</evidence>
<protein>
    <submittedName>
        <fullName evidence="12">Putative ABC transporter ATP-binding protein</fullName>
    </submittedName>
</protein>